<protein>
    <submittedName>
        <fullName evidence="2">Type I secretion C-terminal target domain-containing protein</fullName>
    </submittedName>
</protein>
<dbReference type="InterPro" id="IPR011049">
    <property type="entry name" value="Serralysin-like_metalloprot_C"/>
</dbReference>
<gene>
    <name evidence="2" type="ORF">J8I01_05085</name>
</gene>
<dbReference type="InterPro" id="IPR010221">
    <property type="entry name" value="VCBS_dom"/>
</dbReference>
<organism evidence="2 3">
    <name type="scientific">Aeromonas sanarellii</name>
    <dbReference type="NCBI Taxonomy" id="633415"/>
    <lineage>
        <taxon>Bacteria</taxon>
        <taxon>Pseudomonadati</taxon>
        <taxon>Pseudomonadota</taxon>
        <taxon>Gammaproteobacteria</taxon>
        <taxon>Aeromonadales</taxon>
        <taxon>Aeromonadaceae</taxon>
        <taxon>Aeromonas</taxon>
    </lineage>
</organism>
<dbReference type="InterPro" id="IPR001343">
    <property type="entry name" value="Hemolysn_Ca-bd"/>
</dbReference>
<name>A0ABS4B331_9GAMM</name>
<keyword evidence="3" id="KW-1185">Reference proteome</keyword>
<evidence type="ECO:0000313" key="2">
    <source>
        <dbReference type="EMBL" id="MBP0601893.1"/>
    </source>
</evidence>
<dbReference type="EMBL" id="JAGIQF010000001">
    <property type="protein sequence ID" value="MBP0601893.1"/>
    <property type="molecule type" value="Genomic_DNA"/>
</dbReference>
<dbReference type="Proteomes" id="UP000666661">
    <property type="component" value="Unassembled WGS sequence"/>
</dbReference>
<dbReference type="RefSeq" id="WP_209792836.1">
    <property type="nucleotide sequence ID" value="NZ_JAGIQF010000001.1"/>
</dbReference>
<evidence type="ECO:0000313" key="3">
    <source>
        <dbReference type="Proteomes" id="UP000666661"/>
    </source>
</evidence>
<keyword evidence="1" id="KW-0106">Calcium</keyword>
<dbReference type="Pfam" id="PF00353">
    <property type="entry name" value="HemolysinCabind"/>
    <property type="match status" value="1"/>
</dbReference>
<sequence length="813" mass="83736">DVVGVTVNGVGGSTDSGNLTIAIIDDVPMAVNDGPVAVTEDGTLEVSGNVLTDGSDDVFGADGKGADYVVWDANTAAKAELAQYGTLVLDDVTGAYSFTLNNASAAVQALDANDLKSIELTYFIRDADGDTSPAKLTITIQGANDTAKVTVAAEGADSTVYEAGLNPDGSAAAGNSETDSDSFQVSASDGLKEVVIGGVTFSVATLKTFSALSPSAGINTGEGTLKVIGYSSADGDKSATITYSYTLNAAQTHTQPANDITLTDVVGVTVNGVGGSTDSGNLTIAIIDDGPQFNSVMDAVLSSHTKVAFNGLYDASFGADGVNYLSVALAGSGVYSGNAVNFVQTVPNQDGVVKVDVTNSLNVVLFSFYYETTTSAVTDGGDGTTTFNAFTNAQDPTHSEFFTLTVNPDGTYTFDMISNTVIASTTVDGEDFSAFGPTNSVYTADGVPGTSDLPSLIIYGSNGDGVTNADDKVNASEHGIGVKTTTIDTGESLLLDFEKDQSYVKFSLQQFTGGGSTQMMVKLDGVAFDFDLNTGGTQNLTFTKPNSGQSWVEIIVTDDVSLIGTWVQTGTAATPVYTLYVGQQFDDLQVVHTAGSLNFNINHITYDQTISVEDLSLNFNLAVTDMDGDQSALADPLTVTMLDPTETVSAAADGTDANDGVVLVGNGEADTLIGGLGNDILIGEKDSDSLTGDSGSDTFKWVNGDADGSTDSITDFTLGTTANGGDVLDLSDLLVDVPNSNSNTDLATALEDYLQFDSSANTLTIDTNGATAGGGQLTIQFQGSLDLDQNGSLTTNHDIIKQLLDDGNLKVQP</sequence>
<comment type="caution">
    <text evidence="2">The sequence shown here is derived from an EMBL/GenBank/DDBJ whole genome shotgun (WGS) entry which is preliminary data.</text>
</comment>
<reference evidence="2 3" key="1">
    <citation type="submission" date="2021-03" db="EMBL/GenBank/DDBJ databases">
        <title>Plant growth promoting bacteria isolated from wild legumes nodules and trapping Phaseolus vulgaris L. nodules in the center and southern Mexico.</title>
        <authorList>
            <person name="Estrada P."/>
        </authorList>
    </citation>
    <scope>NUCLEOTIDE SEQUENCE [LARGE SCALE GENOMIC DNA]</scope>
    <source>
        <strain evidence="2 3">MaGu-431</strain>
    </source>
</reference>
<dbReference type="NCBIfam" id="TIGR03661">
    <property type="entry name" value="T1SS_VCA0849"/>
    <property type="match status" value="1"/>
</dbReference>
<feature type="non-terminal residue" evidence="2">
    <location>
        <position position="1"/>
    </location>
</feature>
<proteinExistence type="predicted"/>
<dbReference type="NCBIfam" id="TIGR01965">
    <property type="entry name" value="VCBS_repeat"/>
    <property type="match status" value="1"/>
</dbReference>
<accession>A0ABS4B331</accession>
<dbReference type="InterPro" id="IPR019960">
    <property type="entry name" value="T1SS_VCA0849"/>
</dbReference>
<dbReference type="Gene3D" id="2.150.10.10">
    <property type="entry name" value="Serralysin-like metalloprotease, C-terminal"/>
    <property type="match status" value="1"/>
</dbReference>
<evidence type="ECO:0000256" key="1">
    <source>
        <dbReference type="ARBA" id="ARBA00022837"/>
    </source>
</evidence>